<dbReference type="AlphaFoldDB" id="A0A1B0CSH7"/>
<accession>A0A1B0CSH7</accession>
<dbReference type="VEuPathDB" id="VectorBase:LLOJ007826"/>
<reference evidence="1" key="1">
    <citation type="submission" date="2020-05" db="UniProtKB">
        <authorList>
            <consortium name="EnsemblMetazoa"/>
        </authorList>
    </citation>
    <scope>IDENTIFICATION</scope>
    <source>
        <strain evidence="1">Jacobina</strain>
    </source>
</reference>
<dbReference type="EMBL" id="AJWK01026074">
    <property type="status" value="NOT_ANNOTATED_CDS"/>
    <property type="molecule type" value="Genomic_DNA"/>
</dbReference>
<evidence type="ECO:0000313" key="2">
    <source>
        <dbReference type="Proteomes" id="UP000092461"/>
    </source>
</evidence>
<protein>
    <submittedName>
        <fullName evidence="1">Uncharacterized protein</fullName>
    </submittedName>
</protein>
<sequence length="88" mass="9859">MLPKFRGPYIISKVLEADRCLVTDTSMTQITQKPFSAVYQAKCLKKWVTEGDLQRLNSLVGIEDVTMITLSILGGSVTRWPGLDNKNQ</sequence>
<evidence type="ECO:0000313" key="1">
    <source>
        <dbReference type="EnsemblMetazoa" id="LLOJ007826-PA"/>
    </source>
</evidence>
<proteinExistence type="predicted"/>
<dbReference type="Proteomes" id="UP000092461">
    <property type="component" value="Unassembled WGS sequence"/>
</dbReference>
<name>A0A1B0CSH7_LUTLO</name>
<organism evidence="1 2">
    <name type="scientific">Lutzomyia longipalpis</name>
    <name type="common">Sand fly</name>
    <dbReference type="NCBI Taxonomy" id="7200"/>
    <lineage>
        <taxon>Eukaryota</taxon>
        <taxon>Metazoa</taxon>
        <taxon>Ecdysozoa</taxon>
        <taxon>Arthropoda</taxon>
        <taxon>Hexapoda</taxon>
        <taxon>Insecta</taxon>
        <taxon>Pterygota</taxon>
        <taxon>Neoptera</taxon>
        <taxon>Endopterygota</taxon>
        <taxon>Diptera</taxon>
        <taxon>Nematocera</taxon>
        <taxon>Psychodoidea</taxon>
        <taxon>Psychodidae</taxon>
        <taxon>Lutzomyia</taxon>
        <taxon>Lutzomyia</taxon>
    </lineage>
</organism>
<keyword evidence="2" id="KW-1185">Reference proteome</keyword>
<dbReference type="EnsemblMetazoa" id="LLOJ007826-RA">
    <property type="protein sequence ID" value="LLOJ007826-PA"/>
    <property type="gene ID" value="LLOJ007826"/>
</dbReference>